<dbReference type="EMBL" id="VFOW01000001">
    <property type="protein sequence ID" value="TQL76680.1"/>
    <property type="molecule type" value="Genomic_DNA"/>
</dbReference>
<dbReference type="GO" id="GO:0005886">
    <property type="term" value="C:plasma membrane"/>
    <property type="evidence" value="ECO:0007669"/>
    <property type="project" value="UniProtKB-SubCell"/>
</dbReference>
<evidence type="ECO:0000256" key="3">
    <source>
        <dbReference type="ARBA" id="ARBA00022475"/>
    </source>
</evidence>
<proteinExistence type="predicted"/>
<dbReference type="Gene3D" id="1.20.1720.10">
    <property type="entry name" value="Multidrug resistance protein D"/>
    <property type="match status" value="1"/>
</dbReference>
<dbReference type="OrthoDB" id="4080117at2"/>
<dbReference type="InterPro" id="IPR036259">
    <property type="entry name" value="MFS_trans_sf"/>
</dbReference>
<keyword evidence="3" id="KW-1003">Cell membrane</keyword>
<keyword evidence="5 7" id="KW-1133">Transmembrane helix</keyword>
<dbReference type="SUPFAM" id="SSF103473">
    <property type="entry name" value="MFS general substrate transporter"/>
    <property type="match status" value="1"/>
</dbReference>
<dbReference type="InParanoid" id="A0A543AVT5"/>
<feature type="transmembrane region" description="Helical" evidence="7">
    <location>
        <begin position="82"/>
        <end position="101"/>
    </location>
</feature>
<dbReference type="CDD" id="cd17321">
    <property type="entry name" value="MFS_MMR_MDR_like"/>
    <property type="match status" value="1"/>
</dbReference>
<dbReference type="InterPro" id="IPR020846">
    <property type="entry name" value="MFS_dom"/>
</dbReference>
<keyword evidence="2" id="KW-0813">Transport</keyword>
<dbReference type="GO" id="GO:0022857">
    <property type="term" value="F:transmembrane transporter activity"/>
    <property type="evidence" value="ECO:0007669"/>
    <property type="project" value="InterPro"/>
</dbReference>
<comment type="subcellular location">
    <subcellularLocation>
        <location evidence="1">Cell membrane</location>
        <topology evidence="1">Multi-pass membrane protein</topology>
    </subcellularLocation>
</comment>
<dbReference type="PRINTS" id="PR01036">
    <property type="entry name" value="TCRTETB"/>
</dbReference>
<organism evidence="9 10">
    <name type="scientific">Stackebrandtia endophytica</name>
    <dbReference type="NCBI Taxonomy" id="1496996"/>
    <lineage>
        <taxon>Bacteria</taxon>
        <taxon>Bacillati</taxon>
        <taxon>Actinomycetota</taxon>
        <taxon>Actinomycetes</taxon>
        <taxon>Glycomycetales</taxon>
        <taxon>Glycomycetaceae</taxon>
        <taxon>Stackebrandtia</taxon>
    </lineage>
</organism>
<dbReference type="Gene3D" id="1.20.1250.20">
    <property type="entry name" value="MFS general substrate transporter like domains"/>
    <property type="match status" value="1"/>
</dbReference>
<keyword evidence="10" id="KW-1185">Reference proteome</keyword>
<keyword evidence="6 7" id="KW-0472">Membrane</keyword>
<dbReference type="AlphaFoldDB" id="A0A543AVT5"/>
<dbReference type="PANTHER" id="PTHR42718:SF46">
    <property type="entry name" value="BLR6921 PROTEIN"/>
    <property type="match status" value="1"/>
</dbReference>
<evidence type="ECO:0000313" key="9">
    <source>
        <dbReference type="EMBL" id="TQL76680.1"/>
    </source>
</evidence>
<feature type="transmembrane region" description="Helical" evidence="7">
    <location>
        <begin position="307"/>
        <end position="325"/>
    </location>
</feature>
<evidence type="ECO:0000256" key="4">
    <source>
        <dbReference type="ARBA" id="ARBA00022692"/>
    </source>
</evidence>
<dbReference type="Proteomes" id="UP000317043">
    <property type="component" value="Unassembled WGS sequence"/>
</dbReference>
<feature type="transmembrane region" description="Helical" evidence="7">
    <location>
        <begin position="141"/>
        <end position="163"/>
    </location>
</feature>
<evidence type="ECO:0000256" key="2">
    <source>
        <dbReference type="ARBA" id="ARBA00022448"/>
    </source>
</evidence>
<evidence type="ECO:0000256" key="7">
    <source>
        <dbReference type="SAM" id="Phobius"/>
    </source>
</evidence>
<name>A0A543AVT5_9ACTN</name>
<dbReference type="Pfam" id="PF07690">
    <property type="entry name" value="MFS_1"/>
    <property type="match status" value="1"/>
</dbReference>
<dbReference type="PROSITE" id="PS50850">
    <property type="entry name" value="MFS"/>
    <property type="match status" value="1"/>
</dbReference>
<feature type="transmembrane region" description="Helical" evidence="7">
    <location>
        <begin position="107"/>
        <end position="129"/>
    </location>
</feature>
<evidence type="ECO:0000256" key="5">
    <source>
        <dbReference type="ARBA" id="ARBA00022989"/>
    </source>
</evidence>
<feature type="transmembrane region" description="Helical" evidence="7">
    <location>
        <begin position="271"/>
        <end position="295"/>
    </location>
</feature>
<feature type="transmembrane region" description="Helical" evidence="7">
    <location>
        <begin position="408"/>
        <end position="426"/>
    </location>
</feature>
<evidence type="ECO:0000313" key="10">
    <source>
        <dbReference type="Proteomes" id="UP000317043"/>
    </source>
</evidence>
<feature type="transmembrane region" description="Helical" evidence="7">
    <location>
        <begin position="54"/>
        <end position="70"/>
    </location>
</feature>
<keyword evidence="4 7" id="KW-0812">Transmembrane</keyword>
<feature type="transmembrane region" description="Helical" evidence="7">
    <location>
        <begin position="363"/>
        <end position="387"/>
    </location>
</feature>
<evidence type="ECO:0000259" key="8">
    <source>
        <dbReference type="PROSITE" id="PS50850"/>
    </source>
</evidence>
<dbReference type="InterPro" id="IPR011701">
    <property type="entry name" value="MFS"/>
</dbReference>
<feature type="transmembrane region" description="Helical" evidence="7">
    <location>
        <begin position="337"/>
        <end position="357"/>
    </location>
</feature>
<feature type="transmembrane region" description="Helical" evidence="7">
    <location>
        <begin position="228"/>
        <end position="250"/>
    </location>
</feature>
<comment type="caution">
    <text evidence="9">The sequence shown here is derived from an EMBL/GenBank/DDBJ whole genome shotgun (WGS) entry which is preliminary data.</text>
</comment>
<evidence type="ECO:0000256" key="6">
    <source>
        <dbReference type="ARBA" id="ARBA00023136"/>
    </source>
</evidence>
<gene>
    <name evidence="9" type="ORF">FB566_2215</name>
</gene>
<feature type="domain" description="Major facilitator superfamily (MFS) profile" evidence="8">
    <location>
        <begin position="16"/>
        <end position="468"/>
    </location>
</feature>
<evidence type="ECO:0000256" key="1">
    <source>
        <dbReference type="ARBA" id="ARBA00004651"/>
    </source>
</evidence>
<accession>A0A543AVT5</accession>
<sequence>MTSSSVATPVAHRRFALVLLCFVQFMLVLDDTVVSVALPSVREDLGFTGADLPWVVNAYFLAFGGLLLLFGRGADLWGRRRVFLIGVAVFGLASLVCGAAQEPWQLVAGRFVQGAGAAMASPAALSLITRLYSEADERAKALGVWGGIAGLGGTMGLVISGILTDFLDWRWIFWINLPIAALTVLLLHRVTGESRAEERTRLDIRGALTATGAVGLVVYGLLRAGETGWNDVVVGGAIAVGAVLAGIFVVNELRTTNPLVPLSFMKSRVRLVANVASLLFSAAFFAMAFLLMIHIQTVLGYRPFEAAVAYLPFGGGILVGIWLSARAVIRLGVRWTITMSFAISAVGLLLLALAAGADSYLTGLLPGLVVTSVGCGLGHPALAVAAVTGTTNEDAGLGSAILTSVQQIGGAVGLSVLVTVAARYTAAVADTVGSRDAAIAGFSLAIVIAAGLLVLGAILTASLLRTGPSTARTAEPVRS</sequence>
<feature type="transmembrane region" description="Helical" evidence="7">
    <location>
        <begin position="202"/>
        <end position="222"/>
    </location>
</feature>
<feature type="transmembrane region" description="Helical" evidence="7">
    <location>
        <begin position="438"/>
        <end position="464"/>
    </location>
</feature>
<dbReference type="PANTHER" id="PTHR42718">
    <property type="entry name" value="MAJOR FACILITATOR SUPERFAMILY MULTIDRUG TRANSPORTER MFSC"/>
    <property type="match status" value="1"/>
</dbReference>
<feature type="transmembrane region" description="Helical" evidence="7">
    <location>
        <begin position="169"/>
        <end position="190"/>
    </location>
</feature>
<reference evidence="9 10" key="1">
    <citation type="submission" date="2019-06" db="EMBL/GenBank/DDBJ databases">
        <title>Sequencing the genomes of 1000 actinobacteria strains.</title>
        <authorList>
            <person name="Klenk H.-P."/>
        </authorList>
    </citation>
    <scope>NUCLEOTIDE SEQUENCE [LARGE SCALE GENOMIC DNA]</scope>
    <source>
        <strain evidence="9 10">DSM 45928</strain>
    </source>
</reference>
<dbReference type="FunCoup" id="A0A543AVT5">
    <property type="interactions" value="83"/>
</dbReference>
<dbReference type="RefSeq" id="WP_142038432.1">
    <property type="nucleotide sequence ID" value="NZ_JBHTGS010000001.1"/>
</dbReference>
<protein>
    <submittedName>
        <fullName evidence="9">EmrB/QacA subfamily drug resistance transporter</fullName>
    </submittedName>
</protein>